<reference evidence="10 11" key="1">
    <citation type="submission" date="2018-09" db="EMBL/GenBank/DDBJ databases">
        <title>Paenibacillus aracenensis nov. sp. isolated from a cave in southern Spain.</title>
        <authorList>
            <person name="Jurado V."/>
            <person name="Gutierrez-Patricio S."/>
            <person name="Gonzalez-Pimentel J.L."/>
            <person name="Miller A.Z."/>
            <person name="Laiz L."/>
            <person name="Saiz-Jimenez C."/>
        </authorList>
    </citation>
    <scope>NUCLEOTIDE SEQUENCE [LARGE SCALE GENOMIC DNA]</scope>
    <source>
        <strain evidence="10 11">JCM 19203</strain>
    </source>
</reference>
<dbReference type="InterPro" id="IPR015421">
    <property type="entry name" value="PyrdxlP-dep_Trfase_major"/>
</dbReference>
<dbReference type="RefSeq" id="WP_120113341.1">
    <property type="nucleotide sequence ID" value="NZ_QXQB01000004.1"/>
</dbReference>
<dbReference type="InterPro" id="IPR051446">
    <property type="entry name" value="HTH_trans_reg/aminotransferase"/>
</dbReference>
<dbReference type="GO" id="GO:0003677">
    <property type="term" value="F:DNA binding"/>
    <property type="evidence" value="ECO:0007669"/>
    <property type="project" value="UniProtKB-KW"/>
</dbReference>
<keyword evidence="5" id="KW-0663">Pyridoxal phosphate</keyword>
<sequence length="488" mass="54017">MTEEWLLDRSSDTPLYQQIHDRIVGKIRSGAWPVGTKIPTQRELAERFGVNRSTIVYALDELSADGLIQSKVGQGTVVANNTWNVIASARTPDWGRYVAAGAHRPNQQLIQLINKAEENPAILRLGTGEPAPELLPARAMMLSLQNSAASLSLSYSEPRGSLRLRETLSRYLLAKGINAAPSSILIVSGGLQALQLIALGLLHDGSAILTESPSYLNSVHVVQSAGIRPCGVPMDKDGLLARRLGSMKRKTDAAMLYTIPAFHNPTGCLMPAARREELLHVCMHERLPVVEDDVYGDLWLDEEPPPPLKAMDREGLVLYIGSMSKSLGPGLRLGWIVAPVPVIDRLADIKMQTDYGTSALSQHAVAEWLETGRYDEHLSGLRAELRRRRGYMDTLLNRYMGSRAEWSLPQGGFYIWLRIRSPIQVRRLFDLALKEGILLHPGSVYDPGLDEPYLRLSYAYASFDQMELGIRRLAALISQLSGDNTQEL</sequence>
<evidence type="ECO:0000259" key="9">
    <source>
        <dbReference type="PROSITE" id="PS50949"/>
    </source>
</evidence>
<dbReference type="GO" id="GO:0030170">
    <property type="term" value="F:pyridoxal phosphate binding"/>
    <property type="evidence" value="ECO:0007669"/>
    <property type="project" value="InterPro"/>
</dbReference>
<keyword evidence="3 10" id="KW-0032">Aminotransferase</keyword>
<dbReference type="OrthoDB" id="9802601at2"/>
<keyword evidence="7" id="KW-0238">DNA-binding</keyword>
<keyword evidence="6" id="KW-0805">Transcription regulation</keyword>
<keyword evidence="4 10" id="KW-0808">Transferase</keyword>
<protein>
    <submittedName>
        <fullName evidence="10">PLP-dependent aminotransferase family protein</fullName>
    </submittedName>
</protein>
<dbReference type="CDD" id="cd00609">
    <property type="entry name" value="AAT_like"/>
    <property type="match status" value="1"/>
</dbReference>
<feature type="domain" description="HTH gntR-type" evidence="9">
    <location>
        <begin position="13"/>
        <end position="81"/>
    </location>
</feature>
<evidence type="ECO:0000256" key="7">
    <source>
        <dbReference type="ARBA" id="ARBA00023125"/>
    </source>
</evidence>
<evidence type="ECO:0000256" key="1">
    <source>
        <dbReference type="ARBA" id="ARBA00001933"/>
    </source>
</evidence>
<dbReference type="Gene3D" id="3.90.1150.10">
    <property type="entry name" value="Aspartate Aminotransferase, domain 1"/>
    <property type="match status" value="1"/>
</dbReference>
<comment type="similarity">
    <text evidence="2">In the C-terminal section; belongs to the class-I pyridoxal-phosphate-dependent aminotransferase family.</text>
</comment>
<evidence type="ECO:0000256" key="3">
    <source>
        <dbReference type="ARBA" id="ARBA00022576"/>
    </source>
</evidence>
<dbReference type="SUPFAM" id="SSF53383">
    <property type="entry name" value="PLP-dependent transferases"/>
    <property type="match status" value="1"/>
</dbReference>
<dbReference type="Gene3D" id="3.40.640.10">
    <property type="entry name" value="Type I PLP-dependent aspartate aminotransferase-like (Major domain)"/>
    <property type="match status" value="1"/>
</dbReference>
<dbReference type="InterPro" id="IPR004839">
    <property type="entry name" value="Aminotransferase_I/II_large"/>
</dbReference>
<dbReference type="GO" id="GO:0008483">
    <property type="term" value="F:transaminase activity"/>
    <property type="evidence" value="ECO:0007669"/>
    <property type="project" value="UniProtKB-KW"/>
</dbReference>
<dbReference type="AlphaFoldDB" id="A0A3A6PXH1"/>
<keyword evidence="8" id="KW-0804">Transcription</keyword>
<comment type="caution">
    <text evidence="10">The sequence shown here is derived from an EMBL/GenBank/DDBJ whole genome shotgun (WGS) entry which is preliminary data.</text>
</comment>
<evidence type="ECO:0000313" key="10">
    <source>
        <dbReference type="EMBL" id="RJX38534.1"/>
    </source>
</evidence>
<name>A0A3A6PXH1_9BACL</name>
<dbReference type="Gene3D" id="1.10.10.10">
    <property type="entry name" value="Winged helix-like DNA-binding domain superfamily/Winged helix DNA-binding domain"/>
    <property type="match status" value="1"/>
</dbReference>
<dbReference type="SMART" id="SM00345">
    <property type="entry name" value="HTH_GNTR"/>
    <property type="match status" value="1"/>
</dbReference>
<keyword evidence="11" id="KW-1185">Reference proteome</keyword>
<dbReference type="Proteomes" id="UP000267798">
    <property type="component" value="Unassembled WGS sequence"/>
</dbReference>
<dbReference type="InterPro" id="IPR036390">
    <property type="entry name" value="WH_DNA-bd_sf"/>
</dbReference>
<comment type="cofactor">
    <cofactor evidence="1">
        <name>pyridoxal 5'-phosphate</name>
        <dbReference type="ChEBI" id="CHEBI:597326"/>
    </cofactor>
</comment>
<evidence type="ECO:0000256" key="2">
    <source>
        <dbReference type="ARBA" id="ARBA00005384"/>
    </source>
</evidence>
<organism evidence="10 11">
    <name type="scientific">Paenibacillus pinisoli</name>
    <dbReference type="NCBI Taxonomy" id="1276110"/>
    <lineage>
        <taxon>Bacteria</taxon>
        <taxon>Bacillati</taxon>
        <taxon>Bacillota</taxon>
        <taxon>Bacilli</taxon>
        <taxon>Bacillales</taxon>
        <taxon>Paenibacillaceae</taxon>
        <taxon>Paenibacillus</taxon>
    </lineage>
</organism>
<dbReference type="PANTHER" id="PTHR46577">
    <property type="entry name" value="HTH-TYPE TRANSCRIPTIONAL REGULATORY PROTEIN GABR"/>
    <property type="match status" value="1"/>
</dbReference>
<dbReference type="InterPro" id="IPR000524">
    <property type="entry name" value="Tscrpt_reg_HTH_GntR"/>
</dbReference>
<dbReference type="Pfam" id="PF00392">
    <property type="entry name" value="GntR"/>
    <property type="match status" value="1"/>
</dbReference>
<dbReference type="FunFam" id="3.40.640.10:FF:000023">
    <property type="entry name" value="Transcriptional regulator, GntR family"/>
    <property type="match status" value="1"/>
</dbReference>
<evidence type="ECO:0000313" key="11">
    <source>
        <dbReference type="Proteomes" id="UP000267798"/>
    </source>
</evidence>
<proteinExistence type="inferred from homology"/>
<evidence type="ECO:0000256" key="4">
    <source>
        <dbReference type="ARBA" id="ARBA00022679"/>
    </source>
</evidence>
<evidence type="ECO:0000256" key="6">
    <source>
        <dbReference type="ARBA" id="ARBA00023015"/>
    </source>
</evidence>
<dbReference type="SUPFAM" id="SSF46785">
    <property type="entry name" value="Winged helix' DNA-binding domain"/>
    <property type="match status" value="1"/>
</dbReference>
<dbReference type="InterPro" id="IPR015424">
    <property type="entry name" value="PyrdxlP-dep_Trfase"/>
</dbReference>
<dbReference type="PANTHER" id="PTHR46577:SF2">
    <property type="entry name" value="TRANSCRIPTIONAL REGULATORY PROTEIN"/>
    <property type="match status" value="1"/>
</dbReference>
<gene>
    <name evidence="10" type="ORF">D3P09_18525</name>
</gene>
<dbReference type="Pfam" id="PF00155">
    <property type="entry name" value="Aminotran_1_2"/>
    <property type="match status" value="1"/>
</dbReference>
<dbReference type="FunFam" id="1.10.10.10:FF:000079">
    <property type="entry name" value="GntR family transcriptional regulator"/>
    <property type="match status" value="1"/>
</dbReference>
<accession>A0A3A6PXH1</accession>
<evidence type="ECO:0000256" key="8">
    <source>
        <dbReference type="ARBA" id="ARBA00023163"/>
    </source>
</evidence>
<dbReference type="PRINTS" id="PR00035">
    <property type="entry name" value="HTHGNTR"/>
</dbReference>
<dbReference type="EMBL" id="QXQB01000004">
    <property type="protein sequence ID" value="RJX38534.1"/>
    <property type="molecule type" value="Genomic_DNA"/>
</dbReference>
<dbReference type="InterPro" id="IPR036388">
    <property type="entry name" value="WH-like_DNA-bd_sf"/>
</dbReference>
<dbReference type="GO" id="GO:0003700">
    <property type="term" value="F:DNA-binding transcription factor activity"/>
    <property type="evidence" value="ECO:0007669"/>
    <property type="project" value="InterPro"/>
</dbReference>
<dbReference type="CDD" id="cd07377">
    <property type="entry name" value="WHTH_GntR"/>
    <property type="match status" value="1"/>
</dbReference>
<dbReference type="InterPro" id="IPR015422">
    <property type="entry name" value="PyrdxlP-dep_Trfase_small"/>
</dbReference>
<evidence type="ECO:0000256" key="5">
    <source>
        <dbReference type="ARBA" id="ARBA00022898"/>
    </source>
</evidence>
<dbReference type="PROSITE" id="PS50949">
    <property type="entry name" value="HTH_GNTR"/>
    <property type="match status" value="1"/>
</dbReference>